<evidence type="ECO:0008006" key="4">
    <source>
        <dbReference type="Google" id="ProtNLM"/>
    </source>
</evidence>
<name>A0A1N7D0F9_9ACTN</name>
<accession>A0A1N7D0F9</accession>
<evidence type="ECO:0000313" key="2">
    <source>
        <dbReference type="EMBL" id="SIR69366.1"/>
    </source>
</evidence>
<protein>
    <recommendedName>
        <fullName evidence="4">Secreted protein</fullName>
    </recommendedName>
</protein>
<proteinExistence type="predicted"/>
<evidence type="ECO:0000256" key="1">
    <source>
        <dbReference type="SAM" id="MobiDB-lite"/>
    </source>
</evidence>
<keyword evidence="3" id="KW-1185">Reference proteome</keyword>
<organism evidence="2 3">
    <name type="scientific">Microbispora rosea</name>
    <dbReference type="NCBI Taxonomy" id="58117"/>
    <lineage>
        <taxon>Bacteria</taxon>
        <taxon>Bacillati</taxon>
        <taxon>Actinomycetota</taxon>
        <taxon>Actinomycetes</taxon>
        <taxon>Streptosporangiales</taxon>
        <taxon>Streptosporangiaceae</taxon>
        <taxon>Microbispora</taxon>
    </lineage>
</organism>
<sequence length="598" mass="64545">MPTLGDFIRAFAISAALTVACPLLDGVATATVGVDSGGPGGASHGGGNKNANKNKKRQRQYSHQKNAQRQHALRDLTQILAPFQKAGTDTRALPYNWQAADEKTAPWTGLNGVHGVDNKSWDKQVVRDPAPGTAASAAADPAADPAVDPAADPPANPVVGAQPVPTPVPMRTTGTGDYTLTWDDRNAQGNTYGDLIQGLRQDLRFTPPGYSYTKVSELLAGSLPGGPFANRRCPAPMEDSGALVTPQGERVRNVVDWFCLAPEDATGMWTPQGISGTWDSTAQGTAYDDTARAFVFTWHGPANNSSRVTFLNEVGVGPFNHYQHVLLVNPFKDASGPVSFDPMRIHAGGVVWYHQYLLIADDNREHPENNGILVFDLRDLFDLGLSAVSDITNTGRPIGLHNGTYYSQGNRYVLPLRGIWRPQVTGVRCASMSSPPCFGYLGLDRSTSPPSVLTGEWCDPRQPTPTCRPASPQAAAPTGRVARYRMAPDTSACDRGCLAYGTDDRARATAAYTQPTPWTQGGISWNGLYQFTMSNNKVATLGRRYDAVPGQPPVPHFAARGVQELYWHRSTQPPILWSITEGEGVKNRVLYGVNPWIS</sequence>
<evidence type="ECO:0000313" key="3">
    <source>
        <dbReference type="Proteomes" id="UP000186096"/>
    </source>
</evidence>
<feature type="compositionally biased region" description="Gly residues" evidence="1">
    <location>
        <begin position="37"/>
        <end position="48"/>
    </location>
</feature>
<reference evidence="3" key="1">
    <citation type="submission" date="2017-01" db="EMBL/GenBank/DDBJ databases">
        <authorList>
            <person name="Varghese N."/>
            <person name="Submissions S."/>
        </authorList>
    </citation>
    <scope>NUCLEOTIDE SEQUENCE [LARGE SCALE GENOMIC DNA]</scope>
    <source>
        <strain evidence="3">ATCC 12950</strain>
    </source>
</reference>
<dbReference type="STRING" id="58117.SAMN05421833_11346"/>
<dbReference type="AlphaFoldDB" id="A0A1N7D0F9"/>
<dbReference type="Proteomes" id="UP000186096">
    <property type="component" value="Unassembled WGS sequence"/>
</dbReference>
<gene>
    <name evidence="2" type="ORF">SAMN05421833_11346</name>
</gene>
<feature type="compositionally biased region" description="Basic residues" evidence="1">
    <location>
        <begin position="52"/>
        <end position="68"/>
    </location>
</feature>
<dbReference type="EMBL" id="FTNI01000013">
    <property type="protein sequence ID" value="SIR69366.1"/>
    <property type="molecule type" value="Genomic_DNA"/>
</dbReference>
<feature type="region of interest" description="Disordered" evidence="1">
    <location>
        <begin position="127"/>
        <end position="170"/>
    </location>
</feature>
<feature type="compositionally biased region" description="Low complexity" evidence="1">
    <location>
        <begin position="128"/>
        <end position="150"/>
    </location>
</feature>
<feature type="region of interest" description="Disordered" evidence="1">
    <location>
        <begin position="37"/>
        <end position="70"/>
    </location>
</feature>